<keyword evidence="6" id="KW-0326">Glycosidase</keyword>
<dbReference type="GO" id="GO:0030036">
    <property type="term" value="P:actin cytoskeleton organization"/>
    <property type="evidence" value="ECO:0007669"/>
    <property type="project" value="EnsemblFungi"/>
</dbReference>
<comment type="similarity">
    <text evidence="2">Belongs to the glycosyl hydrolase 81 family.</text>
</comment>
<reference key="2">
    <citation type="submission" date="2011-08" db="EMBL/GenBank/DDBJ databases">
        <title>Genome sequence of Naumovozyma castellii.</title>
        <authorList>
            <person name="Gordon J.L."/>
            <person name="Armisen D."/>
            <person name="Proux-Wera E."/>
            <person name="OhEigeartaigh S.S."/>
            <person name="Byrne K.P."/>
            <person name="Wolfe K.H."/>
        </authorList>
    </citation>
    <scope>NUCLEOTIDE SEQUENCE</scope>
    <source>
        <strain>Type strain:CBS 4309</strain>
    </source>
</reference>
<dbReference type="Pfam" id="PF03639">
    <property type="entry name" value="Glyco_hydro_81"/>
    <property type="match status" value="1"/>
</dbReference>
<dbReference type="EC" id="3.2.1.39" evidence="3"/>
<evidence type="ECO:0000313" key="13">
    <source>
        <dbReference type="Proteomes" id="UP000001640"/>
    </source>
</evidence>
<feature type="compositionally biased region" description="Low complexity" evidence="9">
    <location>
        <begin position="128"/>
        <end position="145"/>
    </location>
</feature>
<dbReference type="GO" id="GO:0009986">
    <property type="term" value="C:cell surface"/>
    <property type="evidence" value="ECO:0007669"/>
    <property type="project" value="TreeGrafter"/>
</dbReference>
<dbReference type="InParanoid" id="G0VCU3"/>
<dbReference type="RefSeq" id="XP_003675669.1">
    <property type="nucleotide sequence ID" value="XM_003675621.1"/>
</dbReference>
<feature type="domain" description="Glycosyl hydrolase family 81 N-terminal" evidence="10">
    <location>
        <begin position="191"/>
        <end position="508"/>
    </location>
</feature>
<dbReference type="InterPro" id="IPR040720">
    <property type="entry name" value="GH81_C"/>
</dbReference>
<dbReference type="Gene3D" id="2.70.98.30">
    <property type="entry name" value="Golgi alpha-mannosidase II, domain 4"/>
    <property type="match status" value="1"/>
</dbReference>
<dbReference type="STRING" id="1064592.G0VCU3"/>
<dbReference type="GO" id="GO:0042973">
    <property type="term" value="F:glucan endo-1,3-beta-D-glucosidase activity"/>
    <property type="evidence" value="ECO:0007669"/>
    <property type="project" value="UniProtKB-EC"/>
</dbReference>
<evidence type="ECO:0000256" key="7">
    <source>
        <dbReference type="ARBA" id="ARBA00023316"/>
    </source>
</evidence>
<evidence type="ECO:0000256" key="2">
    <source>
        <dbReference type="ARBA" id="ARBA00010730"/>
    </source>
</evidence>
<evidence type="ECO:0000256" key="6">
    <source>
        <dbReference type="ARBA" id="ARBA00023295"/>
    </source>
</evidence>
<accession>G0VCU3</accession>
<evidence type="ECO:0000256" key="8">
    <source>
        <dbReference type="ARBA" id="ARBA00023326"/>
    </source>
</evidence>
<evidence type="ECO:0000256" key="5">
    <source>
        <dbReference type="ARBA" id="ARBA00023277"/>
    </source>
</evidence>
<dbReference type="OMA" id="YIQMIHA"/>
<dbReference type="PANTHER" id="PTHR31983">
    <property type="entry name" value="ENDO-1,3(4)-BETA-GLUCANASE 1"/>
    <property type="match status" value="1"/>
</dbReference>
<dbReference type="GO" id="GO:0052861">
    <property type="term" value="F:endo-1,3(4)-beta-glucanase activity"/>
    <property type="evidence" value="ECO:0007669"/>
    <property type="project" value="InterPro"/>
</dbReference>
<dbReference type="KEGG" id="ncs:NCAS_0C03130"/>
<feature type="compositionally biased region" description="Polar residues" evidence="9">
    <location>
        <begin position="76"/>
        <end position="88"/>
    </location>
</feature>
<feature type="compositionally biased region" description="Polar residues" evidence="9">
    <location>
        <begin position="98"/>
        <end position="109"/>
    </location>
</feature>
<dbReference type="eggNOG" id="KOG2254">
    <property type="taxonomic scope" value="Eukaryota"/>
</dbReference>
<dbReference type="GO" id="GO:0000272">
    <property type="term" value="P:polysaccharide catabolic process"/>
    <property type="evidence" value="ECO:0007669"/>
    <property type="project" value="UniProtKB-KW"/>
</dbReference>
<dbReference type="GeneID" id="96902886"/>
<dbReference type="Proteomes" id="UP000001640">
    <property type="component" value="Chromosome 3"/>
</dbReference>
<dbReference type="PROSITE" id="PS52008">
    <property type="entry name" value="GH81"/>
    <property type="match status" value="1"/>
</dbReference>
<feature type="compositionally biased region" description="Pro residues" evidence="9">
    <location>
        <begin position="113"/>
        <end position="126"/>
    </location>
</feature>
<comment type="catalytic activity">
    <reaction evidence="1">
        <text>Hydrolysis of (1-&gt;3)-beta-D-glucosidic linkages in (1-&gt;3)-beta-D-glucans.</text>
        <dbReference type="EC" id="3.2.1.39"/>
    </reaction>
</comment>
<dbReference type="InterPro" id="IPR040451">
    <property type="entry name" value="GH81_N"/>
</dbReference>
<protein>
    <recommendedName>
        <fullName evidence="3">glucan endo-1,3-beta-D-glucosidase</fullName>
        <ecNumber evidence="3">3.2.1.39</ecNumber>
    </recommendedName>
</protein>
<evidence type="ECO:0000313" key="12">
    <source>
        <dbReference type="EMBL" id="CCC69303.1"/>
    </source>
</evidence>
<dbReference type="HOGENOM" id="CLU_005482_2_1_1"/>
<dbReference type="EMBL" id="HE576754">
    <property type="protein sequence ID" value="CCC69303.1"/>
    <property type="molecule type" value="Genomic_DNA"/>
</dbReference>
<evidence type="ECO:0000259" key="10">
    <source>
        <dbReference type="Pfam" id="PF03639"/>
    </source>
</evidence>
<dbReference type="OrthoDB" id="4473401at2759"/>
<evidence type="ECO:0000256" key="9">
    <source>
        <dbReference type="SAM" id="MobiDB-lite"/>
    </source>
</evidence>
<evidence type="ECO:0000259" key="11">
    <source>
        <dbReference type="Pfam" id="PF17652"/>
    </source>
</evidence>
<evidence type="ECO:0000256" key="4">
    <source>
        <dbReference type="ARBA" id="ARBA00022801"/>
    </source>
</evidence>
<keyword evidence="5" id="KW-0119">Carbohydrate metabolism</keyword>
<name>G0VCU3_NAUCA</name>
<dbReference type="PANTHER" id="PTHR31983:SF0">
    <property type="entry name" value="GLUCAN ENDO-1,3-BETA-D-GLUCOSIDASE 2"/>
    <property type="match status" value="1"/>
</dbReference>
<keyword evidence="8" id="KW-0624">Polysaccharide degradation</keyword>
<feature type="region of interest" description="Disordered" evidence="9">
    <location>
        <begin position="28"/>
        <end position="153"/>
    </location>
</feature>
<organism evidence="12 13">
    <name type="scientific">Naumovozyma castellii</name>
    <name type="common">Yeast</name>
    <name type="synonym">Saccharomyces castellii</name>
    <dbReference type="NCBI Taxonomy" id="27288"/>
    <lineage>
        <taxon>Eukaryota</taxon>
        <taxon>Fungi</taxon>
        <taxon>Dikarya</taxon>
        <taxon>Ascomycota</taxon>
        <taxon>Saccharomycotina</taxon>
        <taxon>Saccharomycetes</taxon>
        <taxon>Saccharomycetales</taxon>
        <taxon>Saccharomycetaceae</taxon>
        <taxon>Naumovozyma</taxon>
    </lineage>
</organism>
<dbReference type="Gene3D" id="1.10.287.1170">
    <property type="entry name" value="glycoside hydrolase family 81 endo-[beta] glucanase"/>
    <property type="match status" value="1"/>
</dbReference>
<proteinExistence type="inferred from homology"/>
<reference evidence="12 13" key="1">
    <citation type="journal article" date="2011" name="Proc. Natl. Acad. Sci. U.S.A.">
        <title>Evolutionary erosion of yeast sex chromosomes by mating-type switching accidents.</title>
        <authorList>
            <person name="Gordon J.L."/>
            <person name="Armisen D."/>
            <person name="Proux-Wera E."/>
            <person name="Oheigeartaigh S.S."/>
            <person name="Byrne K.P."/>
            <person name="Wolfe K.H."/>
        </authorList>
    </citation>
    <scope>NUCLEOTIDE SEQUENCE [LARGE SCALE GENOMIC DNA]</scope>
    <source>
        <strain evidence="13">ATCC 76901 / BCRC 22586 / CBS 4309 / NBRC 1992 / NRRL Y-12630</strain>
    </source>
</reference>
<evidence type="ECO:0000256" key="3">
    <source>
        <dbReference type="ARBA" id="ARBA00012780"/>
    </source>
</evidence>
<gene>
    <name evidence="12" type="primary">NCAS0C03130</name>
    <name evidence="12" type="ordered locus">NCAS_0C03130</name>
</gene>
<keyword evidence="7" id="KW-0961">Cell wall biogenesis/degradation</keyword>
<dbReference type="Pfam" id="PF17652">
    <property type="entry name" value="Glyco_hydro81C"/>
    <property type="match status" value="1"/>
</dbReference>
<dbReference type="InterPro" id="IPR005200">
    <property type="entry name" value="Endo-beta-glucanase"/>
</dbReference>
<dbReference type="FunCoup" id="G0VCU3">
    <property type="interactions" value="256"/>
</dbReference>
<dbReference type="GO" id="GO:0071555">
    <property type="term" value="P:cell wall organization"/>
    <property type="evidence" value="ECO:0007669"/>
    <property type="project" value="UniProtKB-KW"/>
</dbReference>
<keyword evidence="13" id="KW-1185">Reference proteome</keyword>
<sequence>MSYSRPPAPPPVRIPSITIEQQALQQQYDLYERPPPYSEVDVNARPPPLPTRPSALSLNVNDDYLMIPPPVHPRRSNSASSSHNLTATTPPPLHPRRSSSVSLSHNLNAVNDLPPPPLPSRPPRLPPRSRSPSISSRRASVSSSLEPLQHTATETACQASSSFPLFDESTNILDFSLSTSPPSDIFPRKMHELPLPNNINNNNMSIPTNKFYGNFLLGEQSNPTWTHPYSLWYDRDTPGIAISHILAAQRVFSTETPPQFYFCPTNIRAFVFTARELHDDGMSIPSLGFADCKHMSLQLQLKKNDNQFIWCPLVQGMGFITMIYYNLTPQLYSAIGFKSLSLVQTRENTIKYQAILEDNRVWSLYIILPSAQDGQSMSLSLRDMNTVVSDTCINGTIIQLVPLDDPVLDDAVGCYPTDCTVSAFISNTNDQEANYRLSYITQGQSRSGSTLLFALPHHIETFTSKTMERETQLTLDSTVMGVMRGFITNEFDMIITVPPSNLQFDPWTTVPNRQHPKYSSATIQAITRAAMIESEQNVLEESNLDSMYFSGKSLAKYAWILYCCHFIIHNNDLTTNLLINLKQAMQRFIDNKQKLPLNYDTTWHGLISSGTSSQDFGNSFYNDHHFHYSYHVITAAIIAKVDQDINPNDESWLSSNKEWVETLIRDYANPSEKDPYFPQFRSFDWFNGHSWAKGLFESGDGKDEESSSEDVNASYALKLWGQVTKNSQLEKLGEIQLGILRTSLNHYFLYQDNNTTEPKEFISNKVSGILFENKIDHTTYFGNQLQYIQMIHAIPITPASSFIRSPQFVKEEWEQKLLALVGDIEDGWKGIIMLNVALFDPLISYSFFSDANFKPTFLDGGQSLTWSLTYSGAFIDD</sequence>
<feature type="domain" description="Glycosyl hydrolase family 81 C-terminal" evidence="11">
    <location>
        <begin position="518"/>
        <end position="868"/>
    </location>
</feature>
<keyword evidence="4" id="KW-0378">Hydrolase</keyword>
<dbReference type="AlphaFoldDB" id="G0VCU3"/>
<evidence type="ECO:0000256" key="1">
    <source>
        <dbReference type="ARBA" id="ARBA00000382"/>
    </source>
</evidence>